<protein>
    <submittedName>
        <fullName evidence="2">Uncharacterized protein</fullName>
    </submittedName>
</protein>
<accession>Q33BG5</accession>
<organism evidence="2">
    <name type="scientific">Oryza sativa subsp. japonica</name>
    <name type="common">Rice</name>
    <dbReference type="NCBI Taxonomy" id="39947"/>
    <lineage>
        <taxon>Eukaryota</taxon>
        <taxon>Viridiplantae</taxon>
        <taxon>Streptophyta</taxon>
        <taxon>Embryophyta</taxon>
        <taxon>Tracheophyta</taxon>
        <taxon>Spermatophyta</taxon>
        <taxon>Magnoliopsida</taxon>
        <taxon>Liliopsida</taxon>
        <taxon>Poales</taxon>
        <taxon>Poaceae</taxon>
        <taxon>BOP clade</taxon>
        <taxon>Oryzoideae</taxon>
        <taxon>Oryzeae</taxon>
        <taxon>Oryzinae</taxon>
        <taxon>Oryza</taxon>
        <taxon>Oryza sativa</taxon>
    </lineage>
</organism>
<proteinExistence type="predicted"/>
<dbReference type="EMBL" id="DP000086">
    <property type="protein sequence ID" value="ABB46604.1"/>
    <property type="molecule type" value="Genomic_DNA"/>
</dbReference>
<gene>
    <name evidence="2" type="ordered locus">LOC_Os10g02060</name>
</gene>
<name>Q33BG5_ORYSJ</name>
<sequence>MAGPPCPSPAVARLPPPLLAGETAAFPRVTTLLPRRHHKGSDNATIHPL</sequence>
<evidence type="ECO:0000256" key="1">
    <source>
        <dbReference type="SAM" id="MobiDB-lite"/>
    </source>
</evidence>
<feature type="region of interest" description="Disordered" evidence="1">
    <location>
        <begin position="30"/>
        <end position="49"/>
    </location>
</feature>
<reference evidence="2" key="1">
    <citation type="journal article" date="2003" name="Science">
        <title>In-depth view of structure, activity, and evolution of rice chromosome 10.</title>
        <authorList>
            <consortium name="Rice Chromosome 10 Sequencing Consortium"/>
        </authorList>
    </citation>
    <scope>NUCLEOTIDE SEQUENCE [LARGE SCALE GENOMIC DNA]</scope>
</reference>
<dbReference type="AlphaFoldDB" id="Q33BG5"/>
<evidence type="ECO:0000313" key="2">
    <source>
        <dbReference type="EMBL" id="ABB46604.1"/>
    </source>
</evidence>
<reference evidence="2" key="2">
    <citation type="submission" date="2003-05" db="EMBL/GenBank/DDBJ databases">
        <authorList>
            <person name="Buell C.R."/>
            <person name="Wing R.A."/>
            <person name="McCombie W.R."/>
            <person name="Messing J."/>
            <person name="Yuan Q."/>
            <person name="Ouyang S."/>
        </authorList>
    </citation>
    <scope>NUCLEOTIDE SEQUENCE</scope>
</reference>
<reference evidence="2" key="3">
    <citation type="submission" date="2006-07" db="EMBL/GenBank/DDBJ databases">
        <authorList>
            <person name="Buell R."/>
        </authorList>
    </citation>
    <scope>NUCLEOTIDE SEQUENCE</scope>
</reference>